<dbReference type="Pfam" id="PF00903">
    <property type="entry name" value="Glyoxalase"/>
    <property type="match status" value="1"/>
</dbReference>
<dbReference type="RefSeq" id="WP_047944069.1">
    <property type="nucleotide sequence ID" value="NZ_CP026040.1"/>
</dbReference>
<dbReference type="InterPro" id="IPR029068">
    <property type="entry name" value="Glyas_Bleomycin-R_OHBP_Dase"/>
</dbReference>
<dbReference type="InterPro" id="IPR004360">
    <property type="entry name" value="Glyas_Fos-R_dOase_dom"/>
</dbReference>
<comment type="caution">
    <text evidence="2">The sequence shown here is derived from an EMBL/GenBank/DDBJ whole genome shotgun (WGS) entry which is preliminary data.</text>
</comment>
<evidence type="ECO:0000313" key="2">
    <source>
        <dbReference type="EMBL" id="KLV23054.1"/>
    </source>
</evidence>
<accession>A0A0J1IAQ5</accession>
<dbReference type="SUPFAM" id="SSF54593">
    <property type="entry name" value="Glyoxalase/Bleomycin resistance protein/Dihydroxybiphenyl dioxygenase"/>
    <property type="match status" value="1"/>
</dbReference>
<dbReference type="GeneID" id="56350551"/>
<organism evidence="2 3">
    <name type="scientific">Niallia circulans</name>
    <name type="common">Bacillus circulans</name>
    <dbReference type="NCBI Taxonomy" id="1397"/>
    <lineage>
        <taxon>Bacteria</taxon>
        <taxon>Bacillati</taxon>
        <taxon>Bacillota</taxon>
        <taxon>Bacilli</taxon>
        <taxon>Bacillales</taxon>
        <taxon>Bacillaceae</taxon>
        <taxon>Niallia</taxon>
    </lineage>
</organism>
<dbReference type="PATRIC" id="fig|1397.4.peg.2795"/>
<sequence>MGKFTPHVATLEIPVSNLKKSLDWYLAIFDLKVHYQDSVTAMLTFESKGVPTIYLVETEELNKLSFKNTITENVHSIIDFFTPSLAEFHSWLKEQDVLVGTLNIDPNHGYGGFSFQDPDGNLLGATNVLHPGQ</sequence>
<evidence type="ECO:0000259" key="1">
    <source>
        <dbReference type="PROSITE" id="PS51819"/>
    </source>
</evidence>
<dbReference type="CDD" id="cd06587">
    <property type="entry name" value="VOC"/>
    <property type="match status" value="1"/>
</dbReference>
<dbReference type="EMBL" id="LDPH01000027">
    <property type="protein sequence ID" value="KLV23054.1"/>
    <property type="molecule type" value="Genomic_DNA"/>
</dbReference>
<dbReference type="PROSITE" id="PS51819">
    <property type="entry name" value="VOC"/>
    <property type="match status" value="1"/>
</dbReference>
<keyword evidence="3" id="KW-1185">Reference proteome</keyword>
<dbReference type="OrthoDB" id="291991at2"/>
<dbReference type="Proteomes" id="UP000036045">
    <property type="component" value="Unassembled WGS sequence"/>
</dbReference>
<evidence type="ECO:0000313" key="3">
    <source>
        <dbReference type="Proteomes" id="UP000036045"/>
    </source>
</evidence>
<gene>
    <name evidence="2" type="ORF">ABW02_20210</name>
</gene>
<dbReference type="AlphaFoldDB" id="A0A0J1IAQ5"/>
<protein>
    <recommendedName>
        <fullName evidence="1">VOC domain-containing protein</fullName>
    </recommendedName>
</protein>
<dbReference type="InterPro" id="IPR037523">
    <property type="entry name" value="VOC_core"/>
</dbReference>
<name>A0A0J1IAQ5_NIACI</name>
<proteinExistence type="predicted"/>
<dbReference type="Gene3D" id="3.10.180.10">
    <property type="entry name" value="2,3-Dihydroxybiphenyl 1,2-Dioxygenase, domain 1"/>
    <property type="match status" value="1"/>
</dbReference>
<feature type="domain" description="VOC" evidence="1">
    <location>
        <begin position="7"/>
        <end position="128"/>
    </location>
</feature>
<reference evidence="2 3" key="1">
    <citation type="submission" date="2015-05" db="EMBL/GenBank/DDBJ databases">
        <title>Whole genome sequence and identification of bacterial endophytes from Costus igneus.</title>
        <authorList>
            <person name="Lee Y.P."/>
            <person name="Gan H.M."/>
            <person name="Eng W."/>
            <person name="Wheatley M.S."/>
            <person name="Caraballo A."/>
            <person name="Polter S."/>
            <person name="Savka M.A."/>
            <person name="Hudson A.O."/>
        </authorList>
    </citation>
    <scope>NUCLEOTIDE SEQUENCE [LARGE SCALE GENOMIC DNA]</scope>
    <source>
        <strain evidence="2 3">RIT379</strain>
    </source>
</reference>